<dbReference type="Proteomes" id="UP000823405">
    <property type="component" value="Unassembled WGS sequence"/>
</dbReference>
<proteinExistence type="predicted"/>
<feature type="compositionally biased region" description="Low complexity" evidence="1">
    <location>
        <begin position="144"/>
        <end position="153"/>
    </location>
</feature>
<comment type="caution">
    <text evidence="3">The sequence shown here is derived from an EMBL/GenBank/DDBJ whole genome shotgun (WGS) entry which is preliminary data.</text>
</comment>
<evidence type="ECO:0000256" key="1">
    <source>
        <dbReference type="SAM" id="MobiDB-lite"/>
    </source>
</evidence>
<feature type="region of interest" description="Disordered" evidence="1">
    <location>
        <begin position="144"/>
        <end position="177"/>
    </location>
</feature>
<dbReference type="InterPro" id="IPR011333">
    <property type="entry name" value="SKP1/BTB/POZ_sf"/>
</dbReference>
<dbReference type="OrthoDB" id="2425890at2759"/>
<evidence type="ECO:0000313" key="4">
    <source>
        <dbReference type="Proteomes" id="UP000823405"/>
    </source>
</evidence>
<dbReference type="PROSITE" id="PS50097">
    <property type="entry name" value="BTB"/>
    <property type="match status" value="1"/>
</dbReference>
<evidence type="ECO:0000313" key="3">
    <source>
        <dbReference type="EMBL" id="KAG0317752.1"/>
    </source>
</evidence>
<reference evidence="3" key="1">
    <citation type="journal article" date="2020" name="Fungal Divers.">
        <title>Resolving the Mortierellaceae phylogeny through synthesis of multi-gene phylogenetics and phylogenomics.</title>
        <authorList>
            <person name="Vandepol N."/>
            <person name="Liber J."/>
            <person name="Desiro A."/>
            <person name="Na H."/>
            <person name="Kennedy M."/>
            <person name="Barry K."/>
            <person name="Grigoriev I.V."/>
            <person name="Miller A.N."/>
            <person name="O'Donnell K."/>
            <person name="Stajich J.E."/>
            <person name="Bonito G."/>
        </authorList>
    </citation>
    <scope>NUCLEOTIDE SEQUENCE</scope>
    <source>
        <strain evidence="3">NVP60</strain>
    </source>
</reference>
<sequence length="502" mass="56075">MGQADLVEEVTLRIQCDPIVGLMPPFNTKSLTIKNSGTATHDTYHTSQWQVSLTRLIGSRDILDIQIRWPSYSRLLTNFRSVNVIYHRRNLANVPLDESAFISFPVKKALNCERYEFDIILSTQYQPTELPKLGPLLCSSTLLPSPSSPSSSPKFTKQTSTLVGKDRSSSPSSRVDPTQSMMKMFLRDRRSVDVQFLFETEITPSGRITALWAHRLVLSRYPALDALVRGTETCENGCAIGPVTVRMPHSISIAAFSCVLYYLYTGKVQLAMRPDMFALSQVDFDSAYAMHECSQIDTDSVLVGGQYLIDIFPPVEICCKSLIDWAVQDAESLWPTRGVPCRELHSAAKHFGITDLQDQCLEGMVESINASNVIEMLFELGGSSAKVRETGLEFVNENLGVLFAEGKDPFLAYRDWEECHGIMAEIIRSFTKRLQVANHVNILFDKALRGKMYDFEIVLTTQPALSRTFKVPLSIDPAAEETKESAAFNASSTLAIRENTPL</sequence>
<evidence type="ECO:0000259" key="2">
    <source>
        <dbReference type="PROSITE" id="PS50097"/>
    </source>
</evidence>
<dbReference type="PANTHER" id="PTHR24413">
    <property type="entry name" value="SPECKLE-TYPE POZ PROTEIN"/>
    <property type="match status" value="1"/>
</dbReference>
<dbReference type="InterPro" id="IPR000210">
    <property type="entry name" value="BTB/POZ_dom"/>
</dbReference>
<feature type="domain" description="BTB" evidence="2">
    <location>
        <begin position="192"/>
        <end position="272"/>
    </location>
</feature>
<dbReference type="SUPFAM" id="SSF54695">
    <property type="entry name" value="POZ domain"/>
    <property type="match status" value="1"/>
</dbReference>
<name>A0A9P6RI06_9FUNG</name>
<dbReference type="Gene3D" id="3.30.710.10">
    <property type="entry name" value="Potassium Channel Kv1.1, Chain A"/>
    <property type="match status" value="1"/>
</dbReference>
<protein>
    <recommendedName>
        <fullName evidence="2">BTB domain-containing protein</fullName>
    </recommendedName>
</protein>
<gene>
    <name evidence="3" type="ORF">BGZ97_004924</name>
</gene>
<accession>A0A9P6RI06</accession>
<dbReference type="EMBL" id="JAAAIN010000227">
    <property type="protein sequence ID" value="KAG0317752.1"/>
    <property type="molecule type" value="Genomic_DNA"/>
</dbReference>
<dbReference type="CDD" id="cd18186">
    <property type="entry name" value="BTB_POZ_ZBTB_KLHL-like"/>
    <property type="match status" value="1"/>
</dbReference>
<keyword evidence="4" id="KW-1185">Reference proteome</keyword>
<organism evidence="3 4">
    <name type="scientific">Linnemannia gamsii</name>
    <dbReference type="NCBI Taxonomy" id="64522"/>
    <lineage>
        <taxon>Eukaryota</taxon>
        <taxon>Fungi</taxon>
        <taxon>Fungi incertae sedis</taxon>
        <taxon>Mucoromycota</taxon>
        <taxon>Mortierellomycotina</taxon>
        <taxon>Mortierellomycetes</taxon>
        <taxon>Mortierellales</taxon>
        <taxon>Mortierellaceae</taxon>
        <taxon>Linnemannia</taxon>
    </lineage>
</organism>
<dbReference type="AlphaFoldDB" id="A0A9P6RI06"/>